<evidence type="ECO:0000313" key="2">
    <source>
        <dbReference type="EMBL" id="NKQ58296.1"/>
    </source>
</evidence>
<keyword evidence="1" id="KW-0732">Signal</keyword>
<keyword evidence="3" id="KW-1185">Reference proteome</keyword>
<proteinExistence type="predicted"/>
<protein>
    <recommendedName>
        <fullName evidence="4">Secreted protein</fullName>
    </recommendedName>
</protein>
<accession>A0ABX1JF19</accession>
<feature type="chain" id="PRO_5046836165" description="Secreted protein" evidence="1">
    <location>
        <begin position="29"/>
        <end position="80"/>
    </location>
</feature>
<comment type="caution">
    <text evidence="2">The sequence shown here is derived from an EMBL/GenBank/DDBJ whole genome shotgun (WGS) entry which is preliminary data.</text>
</comment>
<name>A0ABX1JF19_9PSEU</name>
<reference evidence="2 3" key="1">
    <citation type="submission" date="2020-04" db="EMBL/GenBank/DDBJ databases">
        <title>Novel species.</title>
        <authorList>
            <person name="Teo W.F.A."/>
            <person name="Lipun K."/>
            <person name="Srisuk N."/>
            <person name="Duangmal K."/>
        </authorList>
    </citation>
    <scope>NUCLEOTIDE SEQUENCE [LARGE SCALE GENOMIC DNA]</scope>
    <source>
        <strain evidence="2 3">K13G38</strain>
    </source>
</reference>
<evidence type="ECO:0008006" key="4">
    <source>
        <dbReference type="Google" id="ProtNLM"/>
    </source>
</evidence>
<evidence type="ECO:0000256" key="1">
    <source>
        <dbReference type="SAM" id="SignalP"/>
    </source>
</evidence>
<dbReference type="EMBL" id="JAAXLS010000053">
    <property type="protein sequence ID" value="NKQ58296.1"/>
    <property type="molecule type" value="Genomic_DNA"/>
</dbReference>
<dbReference type="Proteomes" id="UP000715441">
    <property type="component" value="Unassembled WGS sequence"/>
</dbReference>
<feature type="signal peptide" evidence="1">
    <location>
        <begin position="1"/>
        <end position="28"/>
    </location>
</feature>
<evidence type="ECO:0000313" key="3">
    <source>
        <dbReference type="Proteomes" id="UP000715441"/>
    </source>
</evidence>
<organism evidence="2 3">
    <name type="scientific">Amycolatopsis acididurans</name>
    <dbReference type="NCBI Taxonomy" id="2724524"/>
    <lineage>
        <taxon>Bacteria</taxon>
        <taxon>Bacillati</taxon>
        <taxon>Actinomycetota</taxon>
        <taxon>Actinomycetes</taxon>
        <taxon>Pseudonocardiales</taxon>
        <taxon>Pseudonocardiaceae</taxon>
        <taxon>Amycolatopsis</taxon>
    </lineage>
</organism>
<dbReference type="RefSeq" id="WP_168521988.1">
    <property type="nucleotide sequence ID" value="NZ_JAAXLS010000053.1"/>
</dbReference>
<gene>
    <name evidence="2" type="ORF">HFP15_36140</name>
</gene>
<sequence>MKKTVVRGVAAAGLATLALAGTAAPAMAAEAPGGGVAVVDEPDTSNLNNIYTIAPLGVPVLGLIRSINAVPGKILPSFGS</sequence>